<evidence type="ECO:0000313" key="3">
    <source>
        <dbReference type="Proteomes" id="UP000241956"/>
    </source>
</evidence>
<reference evidence="2 3" key="1">
    <citation type="submission" date="2018-02" db="EMBL/GenBank/DDBJ databases">
        <authorList>
            <person name="Borochov A."/>
            <person name="Gil C.E."/>
            <person name="Green C.A."/>
            <person name="Jean P.M."/>
            <person name="Kim K."/>
            <person name="Kwun D."/>
            <person name="Lee D."/>
            <person name="Lochan S."/>
            <person name="Mansoor S.A."/>
            <person name="Obregon B.R.Y.A.N."/>
            <person name="Parra P.A."/>
            <person name="Ramdihal J.D."/>
            <person name="Sahadeo J."/>
            <person name="Sohail M."/>
            <person name="Talavera L."/>
            <person name="Velarde S."/>
            <person name="Vera M."/>
            <person name="Wong H."/>
            <person name="Xue J."/>
            <person name="Golebiewska U.P."/>
            <person name="Garlena R.A."/>
            <person name="Russell D.A."/>
            <person name="Pope W.H."/>
            <person name="Jacobs-Sera D."/>
            <person name="Hatfull G.F."/>
        </authorList>
    </citation>
    <scope>NUCLEOTIDE SEQUENCE [LARGE SCALE GENOMIC DNA]</scope>
</reference>
<dbReference type="KEGG" id="vg:77941380"/>
<sequence>MTHPDHFTVLDDELVVQPWMQQRWVAGNEVPGSAKTYDPAGSGNKDEAVLTVRVEWTNNTPIQQQVYGMVSRDGCSVYLQARSRAYLSERHGYLVDEAPNANDIVMVEVSRFGTGMDIGKAGTLGTGTSFCVSQHDSNSSTYPLMPQMTGLVPVQPGETISARVDVKFVSEFWENTSIDGGESEAESGFLCGAYRIDLFAIPAVSPTPERPTPQVVGYEWDVSGTGDAEVDVPAEAEPGDVLMAIIANNFGLPSNLYPQETGWTQILGVNDTGLSALSILDCQMKVYIREVTDDEPDQYTFNGGTGAEMSAVLLAISGAAPEVEYGWRAAAAQRRRFWERNTGHVAPSIDMRGQLLICASYFGKPPIGVPAITQTPPAGMEEIIDLANDASSLAVAYLEGPPHPTGNREFVLSQEPLGALGSIGSRTIAVSILVPGAYGT</sequence>
<dbReference type="RefSeq" id="YP_010665315.1">
    <property type="nucleotide sequence ID" value="NC_070934.1"/>
</dbReference>
<organism evidence="2 3">
    <name type="scientific">Mycobacterium phage Jeon</name>
    <dbReference type="NCBI Taxonomy" id="2108123"/>
    <lineage>
        <taxon>Viruses</taxon>
        <taxon>Duplodnaviria</taxon>
        <taxon>Heunggongvirae</taxon>
        <taxon>Uroviricota</taxon>
        <taxon>Caudoviricetes</taxon>
        <taxon>Northamptonvirus</taxon>
        <taxon>Northamptonvirus jeon</taxon>
    </lineage>
</organism>
<accession>A0A2P1JRH0</accession>
<dbReference type="Proteomes" id="UP000241956">
    <property type="component" value="Segment"/>
</dbReference>
<dbReference type="Pfam" id="PF23787">
    <property type="entry name" value="DUF7172"/>
    <property type="match status" value="1"/>
</dbReference>
<feature type="domain" description="DUF7172" evidence="1">
    <location>
        <begin position="6"/>
        <end position="204"/>
    </location>
</feature>
<dbReference type="InterPro" id="IPR055596">
    <property type="entry name" value="DUF7172"/>
</dbReference>
<protein>
    <recommendedName>
        <fullName evidence="1">DUF7172 domain-containing protein</fullName>
    </recommendedName>
</protein>
<evidence type="ECO:0000313" key="2">
    <source>
        <dbReference type="EMBL" id="AVO21734.1"/>
    </source>
</evidence>
<name>A0A2P1JRH0_9CAUD</name>
<keyword evidence="3" id="KW-1185">Reference proteome</keyword>
<evidence type="ECO:0000259" key="1">
    <source>
        <dbReference type="Pfam" id="PF23787"/>
    </source>
</evidence>
<gene>
    <name evidence="2" type="primary">31</name>
    <name evidence="2" type="ORF">SEA_JEON_31</name>
</gene>
<dbReference type="GeneID" id="77941380"/>
<dbReference type="EMBL" id="MH001450">
    <property type="protein sequence ID" value="AVO21734.1"/>
    <property type="molecule type" value="Genomic_DNA"/>
</dbReference>
<proteinExistence type="predicted"/>